<organism evidence="6">
    <name type="scientific">Phallusia mammillata</name>
    <dbReference type="NCBI Taxonomy" id="59560"/>
    <lineage>
        <taxon>Eukaryota</taxon>
        <taxon>Metazoa</taxon>
        <taxon>Chordata</taxon>
        <taxon>Tunicata</taxon>
        <taxon>Ascidiacea</taxon>
        <taxon>Phlebobranchia</taxon>
        <taxon>Ascidiidae</taxon>
        <taxon>Phallusia</taxon>
    </lineage>
</organism>
<dbReference type="InterPro" id="IPR005178">
    <property type="entry name" value="Ostalpha/TMEM184C"/>
</dbReference>
<evidence type="ECO:0000256" key="3">
    <source>
        <dbReference type="ARBA" id="ARBA00022989"/>
    </source>
</evidence>
<feature type="transmembrane region" description="Helical" evidence="5">
    <location>
        <begin position="88"/>
        <end position="109"/>
    </location>
</feature>
<gene>
    <name evidence="6" type="primary">Ostalpha-001</name>
</gene>
<keyword evidence="3 5" id="KW-1133">Transmembrane helix</keyword>
<feature type="transmembrane region" description="Helical" evidence="5">
    <location>
        <begin position="115"/>
        <end position="139"/>
    </location>
</feature>
<dbReference type="GO" id="GO:0016020">
    <property type="term" value="C:membrane"/>
    <property type="evidence" value="ECO:0007669"/>
    <property type="project" value="UniProtKB-SubCell"/>
</dbReference>
<proteinExistence type="evidence at transcript level"/>
<keyword evidence="4 5" id="KW-0472">Membrane</keyword>
<feature type="transmembrane region" description="Helical" evidence="5">
    <location>
        <begin position="246"/>
        <end position="267"/>
    </location>
</feature>
<dbReference type="Pfam" id="PF03619">
    <property type="entry name" value="Solute_trans_a"/>
    <property type="match status" value="1"/>
</dbReference>
<sequence length="352" mass="39326">MNATAAHNITGNVSANTFDPIQAAKEEYKYHCLHDPLPNAREVVASFDAAAIALHSILIVMATITVALFIEEVFFLKANIKLSYRRRLSILQAGIPPVFAVSSVVGTFFPGGNIMIDFVCSVYFGFGLHALLVLMVNYFGGMRQLLLRFDGRFVQISTGPFCCCCFCLPSFRMTKKNFQILWYATFQAAFTRPIVLFFQGVMEPDGTVPIPGLVYSACLIASMLSGMWALVIFRRASGDFISRFRVTAKFFTFQMVLLIANLQPFIIRLCYIPCALPYTVRARQIVVNYQITTVEFFILALITRCLYRRISDNDQLPPLTRSDDKADIAITSGNSADEVLLTNGNSRTEDVV</sequence>
<protein>
    <submittedName>
        <fullName evidence="6">Organic solute transporter subunit alpha-like</fullName>
    </submittedName>
</protein>
<dbReference type="SMART" id="SM01417">
    <property type="entry name" value="Solute_trans_a"/>
    <property type="match status" value="1"/>
</dbReference>
<evidence type="ECO:0000256" key="5">
    <source>
        <dbReference type="SAM" id="Phobius"/>
    </source>
</evidence>
<reference evidence="6" key="1">
    <citation type="submission" date="2020-04" db="EMBL/GenBank/DDBJ databases">
        <authorList>
            <person name="Neveu A P."/>
        </authorList>
    </citation>
    <scope>NUCLEOTIDE SEQUENCE</scope>
    <source>
        <tissue evidence="6">Whole embryo</tissue>
    </source>
</reference>
<comment type="subcellular location">
    <subcellularLocation>
        <location evidence="1">Membrane</location>
        <topology evidence="1">Multi-pass membrane protein</topology>
    </subcellularLocation>
</comment>
<feature type="transmembrane region" description="Helical" evidence="5">
    <location>
        <begin position="180"/>
        <end position="201"/>
    </location>
</feature>
<name>A0A6F9DNH9_9ASCI</name>
<feature type="transmembrane region" description="Helical" evidence="5">
    <location>
        <begin position="287"/>
        <end position="307"/>
    </location>
</feature>
<evidence type="ECO:0000256" key="4">
    <source>
        <dbReference type="ARBA" id="ARBA00023136"/>
    </source>
</evidence>
<dbReference type="PANTHER" id="PTHR23423">
    <property type="entry name" value="ORGANIC SOLUTE TRANSPORTER-RELATED"/>
    <property type="match status" value="1"/>
</dbReference>
<keyword evidence="2 5" id="KW-0812">Transmembrane</keyword>
<feature type="transmembrane region" description="Helical" evidence="5">
    <location>
        <begin position="213"/>
        <end position="234"/>
    </location>
</feature>
<dbReference type="EMBL" id="LR788728">
    <property type="protein sequence ID" value="CAB3264590.1"/>
    <property type="molecule type" value="mRNA"/>
</dbReference>
<evidence type="ECO:0000256" key="2">
    <source>
        <dbReference type="ARBA" id="ARBA00022692"/>
    </source>
</evidence>
<dbReference type="AlphaFoldDB" id="A0A6F9DNH9"/>
<feature type="transmembrane region" description="Helical" evidence="5">
    <location>
        <begin position="52"/>
        <end position="76"/>
    </location>
</feature>
<accession>A0A6F9DNH9</accession>
<evidence type="ECO:0000313" key="6">
    <source>
        <dbReference type="EMBL" id="CAB3264590.1"/>
    </source>
</evidence>
<evidence type="ECO:0000256" key="1">
    <source>
        <dbReference type="ARBA" id="ARBA00004141"/>
    </source>
</evidence>